<keyword evidence="2" id="KW-0649">Protein kinase inhibitor</keyword>
<proteinExistence type="inferred from homology"/>
<dbReference type="Pfam" id="PF01161">
    <property type="entry name" value="PBP"/>
    <property type="match status" value="1"/>
</dbReference>
<dbReference type="NCBIfam" id="TIGR00481">
    <property type="entry name" value="YbhB/YbcL family Raf kinase inhibitor-like protein"/>
    <property type="match status" value="1"/>
</dbReference>
<gene>
    <name evidence="2" type="ORF">ACFPJ4_00610</name>
</gene>
<comment type="similarity">
    <text evidence="1">Belongs to the UPF0098 family.</text>
</comment>
<dbReference type="SUPFAM" id="SSF49777">
    <property type="entry name" value="PEBP-like"/>
    <property type="match status" value="1"/>
</dbReference>
<dbReference type="Gene3D" id="3.90.280.10">
    <property type="entry name" value="PEBP-like"/>
    <property type="match status" value="1"/>
</dbReference>
<keyword evidence="3" id="KW-1185">Reference proteome</keyword>
<dbReference type="GO" id="GO:0004860">
    <property type="term" value="F:protein kinase inhibitor activity"/>
    <property type="evidence" value="ECO:0007669"/>
    <property type="project" value="UniProtKB-KW"/>
</dbReference>
<organism evidence="2 3">
    <name type="scientific">Lysinimonas soli</name>
    <dbReference type="NCBI Taxonomy" id="1074233"/>
    <lineage>
        <taxon>Bacteria</taxon>
        <taxon>Bacillati</taxon>
        <taxon>Actinomycetota</taxon>
        <taxon>Actinomycetes</taxon>
        <taxon>Micrococcales</taxon>
        <taxon>Microbacteriaceae</taxon>
        <taxon>Lysinimonas</taxon>
    </lineage>
</organism>
<sequence>MALFIDRLAISSPDFPPLGAIPPRLTADGGNETPRLEISGAPEGTVELALICHDPDAPLPHGFTHWVVYGIPADATTVDPTAPGVRVAPNGTGGSTWFGPQPPAGHQLHHYYFWLYALSRPVEGTPTREEFLADYGDAIIEQARTVGTFEN</sequence>
<comment type="caution">
    <text evidence="2">The sequence shown here is derived from an EMBL/GenBank/DDBJ whole genome shotgun (WGS) entry which is preliminary data.</text>
</comment>
<name>A0ABW0NLB8_9MICO</name>
<dbReference type="InterPro" id="IPR036610">
    <property type="entry name" value="PEBP-like_sf"/>
</dbReference>
<dbReference type="InterPro" id="IPR005247">
    <property type="entry name" value="YbhB_YbcL/LppC-like"/>
</dbReference>
<accession>A0ABW0NLB8</accession>
<evidence type="ECO:0000256" key="1">
    <source>
        <dbReference type="ARBA" id="ARBA00007120"/>
    </source>
</evidence>
<reference evidence="3" key="1">
    <citation type="journal article" date="2019" name="Int. J. Syst. Evol. Microbiol.">
        <title>The Global Catalogue of Microorganisms (GCM) 10K type strain sequencing project: providing services to taxonomists for standard genome sequencing and annotation.</title>
        <authorList>
            <consortium name="The Broad Institute Genomics Platform"/>
            <consortium name="The Broad Institute Genome Sequencing Center for Infectious Disease"/>
            <person name="Wu L."/>
            <person name="Ma J."/>
        </authorList>
    </citation>
    <scope>NUCLEOTIDE SEQUENCE [LARGE SCALE GENOMIC DNA]</scope>
    <source>
        <strain evidence="3">CGMCC 4.6997</strain>
    </source>
</reference>
<dbReference type="InterPro" id="IPR008914">
    <property type="entry name" value="PEBP"/>
</dbReference>
<dbReference type="PANTHER" id="PTHR30289">
    <property type="entry name" value="UNCHARACTERIZED PROTEIN YBCL-RELATED"/>
    <property type="match status" value="1"/>
</dbReference>
<evidence type="ECO:0000313" key="3">
    <source>
        <dbReference type="Proteomes" id="UP001596039"/>
    </source>
</evidence>
<dbReference type="EMBL" id="JBHSMG010000001">
    <property type="protein sequence ID" value="MFC5500733.1"/>
    <property type="molecule type" value="Genomic_DNA"/>
</dbReference>
<dbReference type="CDD" id="cd00865">
    <property type="entry name" value="PEBP_bact_arch"/>
    <property type="match status" value="1"/>
</dbReference>
<protein>
    <submittedName>
        <fullName evidence="2">YbhB/YbcL family Raf kinase inhibitor-like protein</fullName>
    </submittedName>
</protein>
<dbReference type="RefSeq" id="WP_386738337.1">
    <property type="nucleotide sequence ID" value="NZ_JBHSMG010000001.1"/>
</dbReference>
<dbReference type="Proteomes" id="UP001596039">
    <property type="component" value="Unassembled WGS sequence"/>
</dbReference>
<evidence type="ECO:0000313" key="2">
    <source>
        <dbReference type="EMBL" id="MFC5500733.1"/>
    </source>
</evidence>
<dbReference type="PANTHER" id="PTHR30289:SF1">
    <property type="entry name" value="PEBP (PHOSPHATIDYLETHANOLAMINE-BINDING PROTEIN) FAMILY PROTEIN"/>
    <property type="match status" value="1"/>
</dbReference>